<keyword evidence="5 10" id="KW-0132">Cell division</keyword>
<dbReference type="AlphaFoldDB" id="A0AAU8LUR5"/>
<feature type="transmembrane region" description="Helical" evidence="11">
    <location>
        <begin position="23"/>
        <end position="43"/>
    </location>
</feature>
<feature type="transmembrane region" description="Helical" evidence="11">
    <location>
        <begin position="259"/>
        <end position="286"/>
    </location>
</feature>
<evidence type="ECO:0000259" key="12">
    <source>
        <dbReference type="Pfam" id="PF02687"/>
    </source>
</evidence>
<evidence type="ECO:0000256" key="1">
    <source>
        <dbReference type="ARBA" id="ARBA00004651"/>
    </source>
</evidence>
<dbReference type="InterPro" id="IPR003838">
    <property type="entry name" value="ABC3_permease_C"/>
</dbReference>
<evidence type="ECO:0000256" key="4">
    <source>
        <dbReference type="ARBA" id="ARBA00022475"/>
    </source>
</evidence>
<keyword evidence="4 10" id="KW-1003">Cell membrane</keyword>
<dbReference type="KEGG" id="eaj:Q3M24_20340"/>
<evidence type="ECO:0000256" key="10">
    <source>
        <dbReference type="PIRNR" id="PIRNR003097"/>
    </source>
</evidence>
<dbReference type="PANTHER" id="PTHR47755">
    <property type="entry name" value="CELL DIVISION PROTEIN FTSX"/>
    <property type="match status" value="1"/>
</dbReference>
<evidence type="ECO:0000313" key="14">
    <source>
        <dbReference type="EMBL" id="XCN72613.1"/>
    </source>
</evidence>
<sequence length="295" mass="33897">MKFLFAVLSQTWRNIVQTWRSQLLSLVTITLSVLIFAFFYLVYMNALHAGNLLNNDLRLIVYLEEQPDQSLQEEYRHKIEKFDKVEKVEFISRLEAYDRFKGQLNENQDVLQEIPHDFLPASIEIYPKRSLDTLSRIKLFSEYLQSLPGVLKVQYGREWVERFYSFIQLLRIIVLLSGTLLILTTTFMMGHSIRLTMLTRKKELELLRLVGASDHYIRVPFFLEGAVLGALGAGTGIGALYLLYSWIQLRFSGQGASEMFSFSFFSGTSIGIIVLLAVLLCAGGSFTSTRRILHL</sequence>
<keyword evidence="7 11" id="KW-1133">Transmembrane helix</keyword>
<keyword evidence="8 10" id="KW-0472">Membrane</keyword>
<evidence type="ECO:0000256" key="11">
    <source>
        <dbReference type="SAM" id="Phobius"/>
    </source>
</evidence>
<feature type="domain" description="FtsX extracellular" evidence="13">
    <location>
        <begin position="60"/>
        <end position="153"/>
    </location>
</feature>
<dbReference type="GO" id="GO:0051301">
    <property type="term" value="P:cell division"/>
    <property type="evidence" value="ECO:0007669"/>
    <property type="project" value="UniProtKB-KW"/>
</dbReference>
<keyword evidence="6 11" id="KW-0812">Transmembrane</keyword>
<evidence type="ECO:0000259" key="13">
    <source>
        <dbReference type="Pfam" id="PF18075"/>
    </source>
</evidence>
<dbReference type="Gene3D" id="3.30.70.3040">
    <property type="match status" value="1"/>
</dbReference>
<protein>
    <recommendedName>
        <fullName evidence="3 10">Cell division protein FtsX</fullName>
    </recommendedName>
</protein>
<accession>A0AAU8LUR5</accession>
<feature type="domain" description="ABC3 transporter permease C-terminal" evidence="12">
    <location>
        <begin position="178"/>
        <end position="294"/>
    </location>
</feature>
<feature type="transmembrane region" description="Helical" evidence="11">
    <location>
        <begin position="169"/>
        <end position="190"/>
    </location>
</feature>
<dbReference type="InterPro" id="IPR040690">
    <property type="entry name" value="FtsX_ECD"/>
</dbReference>
<comment type="subcellular location">
    <subcellularLocation>
        <location evidence="1">Cell membrane</location>
        <topology evidence="1">Multi-pass membrane protein</topology>
    </subcellularLocation>
</comment>
<evidence type="ECO:0000256" key="8">
    <source>
        <dbReference type="ARBA" id="ARBA00023136"/>
    </source>
</evidence>
<dbReference type="GO" id="GO:0032153">
    <property type="term" value="C:cell division site"/>
    <property type="evidence" value="ECO:0007669"/>
    <property type="project" value="TreeGrafter"/>
</dbReference>
<evidence type="ECO:0000256" key="3">
    <source>
        <dbReference type="ARBA" id="ARBA00021907"/>
    </source>
</evidence>
<reference evidence="14" key="2">
    <citation type="submission" date="2024-06" db="EMBL/GenBank/DDBJ databases">
        <authorList>
            <person name="Plum-Jensen L.E."/>
            <person name="Schramm A."/>
            <person name="Marshall I.P.G."/>
        </authorList>
    </citation>
    <scope>NUCLEOTIDE SEQUENCE</scope>
    <source>
        <strain evidence="14">Rat1</strain>
    </source>
</reference>
<feature type="transmembrane region" description="Helical" evidence="11">
    <location>
        <begin position="226"/>
        <end position="247"/>
    </location>
</feature>
<dbReference type="PIRSF" id="PIRSF003097">
    <property type="entry name" value="FtsX"/>
    <property type="match status" value="1"/>
</dbReference>
<dbReference type="Pfam" id="PF18075">
    <property type="entry name" value="FtsX_ECD"/>
    <property type="match status" value="1"/>
</dbReference>
<name>A0AAU8LUR5_9BACT</name>
<dbReference type="PANTHER" id="PTHR47755:SF1">
    <property type="entry name" value="CELL DIVISION PROTEIN FTSX"/>
    <property type="match status" value="1"/>
</dbReference>
<reference evidence="14" key="1">
    <citation type="journal article" date="2024" name="Syst. Appl. Microbiol.">
        <title>First single-strain enrichments of Electrothrix cable bacteria, description of E. aestuarii sp. nov. and E. rattekaaiensis sp. nov., and proposal of a cable bacteria taxonomy following the rules of the SeqCode.</title>
        <authorList>
            <person name="Plum-Jensen L.E."/>
            <person name="Schramm A."/>
            <person name="Marshall I.P.G."/>
        </authorList>
    </citation>
    <scope>NUCLEOTIDE SEQUENCE</scope>
    <source>
        <strain evidence="14">Rat1</strain>
    </source>
</reference>
<evidence type="ECO:0000256" key="6">
    <source>
        <dbReference type="ARBA" id="ARBA00022692"/>
    </source>
</evidence>
<evidence type="ECO:0000256" key="2">
    <source>
        <dbReference type="ARBA" id="ARBA00007379"/>
    </source>
</evidence>
<dbReference type="GO" id="GO:0005886">
    <property type="term" value="C:plasma membrane"/>
    <property type="evidence" value="ECO:0007669"/>
    <property type="project" value="UniProtKB-SubCell"/>
</dbReference>
<dbReference type="InterPro" id="IPR004513">
    <property type="entry name" value="FtsX"/>
</dbReference>
<dbReference type="EMBL" id="CP159373">
    <property type="protein sequence ID" value="XCN72613.1"/>
    <property type="molecule type" value="Genomic_DNA"/>
</dbReference>
<evidence type="ECO:0000256" key="5">
    <source>
        <dbReference type="ARBA" id="ARBA00022618"/>
    </source>
</evidence>
<proteinExistence type="inferred from homology"/>
<evidence type="ECO:0000256" key="9">
    <source>
        <dbReference type="ARBA" id="ARBA00023306"/>
    </source>
</evidence>
<organism evidence="14">
    <name type="scientific">Candidatus Electrothrix aestuarii</name>
    <dbReference type="NCBI Taxonomy" id="3062594"/>
    <lineage>
        <taxon>Bacteria</taxon>
        <taxon>Pseudomonadati</taxon>
        <taxon>Thermodesulfobacteriota</taxon>
        <taxon>Desulfobulbia</taxon>
        <taxon>Desulfobulbales</taxon>
        <taxon>Desulfobulbaceae</taxon>
        <taxon>Candidatus Electrothrix</taxon>
    </lineage>
</organism>
<evidence type="ECO:0000256" key="7">
    <source>
        <dbReference type="ARBA" id="ARBA00022989"/>
    </source>
</evidence>
<gene>
    <name evidence="14" type="ORF">Q3M24_20340</name>
</gene>
<dbReference type="Pfam" id="PF02687">
    <property type="entry name" value="FtsX"/>
    <property type="match status" value="1"/>
</dbReference>
<keyword evidence="9 10" id="KW-0131">Cell cycle</keyword>
<comment type="similarity">
    <text evidence="2 10">Belongs to the ABC-4 integral membrane protein family. FtsX subfamily.</text>
</comment>